<gene>
    <name evidence="2" type="ORF">FHS42_002333</name>
</gene>
<proteinExistence type="predicted"/>
<dbReference type="AlphaFoldDB" id="A0A7W9UXV4"/>
<sequence length="62" mass="6228">MSLAAGLSSAASLPPPLGTASVAVHNQDQNPDGPRTRTRTKTRPATASPAEGGIAMSTTARQ</sequence>
<dbReference type="EMBL" id="JACHJL010000004">
    <property type="protein sequence ID" value="MBB5935283.1"/>
    <property type="molecule type" value="Genomic_DNA"/>
</dbReference>
<evidence type="ECO:0000256" key="1">
    <source>
        <dbReference type="SAM" id="MobiDB-lite"/>
    </source>
</evidence>
<name>A0A7W9UXV4_9ACTN</name>
<evidence type="ECO:0000313" key="2">
    <source>
        <dbReference type="EMBL" id="MBB5935283.1"/>
    </source>
</evidence>
<comment type="caution">
    <text evidence="2">The sequence shown here is derived from an EMBL/GenBank/DDBJ whole genome shotgun (WGS) entry which is preliminary data.</text>
</comment>
<feature type="compositionally biased region" description="Low complexity" evidence="1">
    <location>
        <begin position="1"/>
        <end position="12"/>
    </location>
</feature>
<protein>
    <submittedName>
        <fullName evidence="2">Uncharacterized protein</fullName>
    </submittedName>
</protein>
<dbReference type="Proteomes" id="UP000588098">
    <property type="component" value="Unassembled WGS sequence"/>
</dbReference>
<organism evidence="2 3">
    <name type="scientific">Streptomyces zagrosensis</name>
    <dbReference type="NCBI Taxonomy" id="1042984"/>
    <lineage>
        <taxon>Bacteria</taxon>
        <taxon>Bacillati</taxon>
        <taxon>Actinomycetota</taxon>
        <taxon>Actinomycetes</taxon>
        <taxon>Kitasatosporales</taxon>
        <taxon>Streptomycetaceae</taxon>
        <taxon>Streptomyces</taxon>
    </lineage>
</organism>
<keyword evidence="3" id="KW-1185">Reference proteome</keyword>
<accession>A0A7W9UXV4</accession>
<evidence type="ECO:0000313" key="3">
    <source>
        <dbReference type="Proteomes" id="UP000588098"/>
    </source>
</evidence>
<reference evidence="2 3" key="1">
    <citation type="submission" date="2020-08" db="EMBL/GenBank/DDBJ databases">
        <title>Genomic Encyclopedia of Type Strains, Phase III (KMG-III): the genomes of soil and plant-associated and newly described type strains.</title>
        <authorList>
            <person name="Whitman W."/>
        </authorList>
    </citation>
    <scope>NUCLEOTIDE SEQUENCE [LARGE SCALE GENOMIC DNA]</scope>
    <source>
        <strain evidence="2 3">CECT 8305</strain>
    </source>
</reference>
<feature type="region of interest" description="Disordered" evidence="1">
    <location>
        <begin position="1"/>
        <end position="62"/>
    </location>
</feature>